<dbReference type="AlphaFoldDB" id="A0AAD4H938"/>
<reference evidence="2" key="1">
    <citation type="journal article" date="2020" name="Fungal Divers.">
        <title>Resolving the Mortierellaceae phylogeny through synthesis of multi-gene phylogenetics and phylogenomics.</title>
        <authorList>
            <person name="Vandepol N."/>
            <person name="Liber J."/>
            <person name="Desiro A."/>
            <person name="Na H."/>
            <person name="Kennedy M."/>
            <person name="Barry K."/>
            <person name="Grigoriev I.V."/>
            <person name="Miller A.N."/>
            <person name="O'Donnell K."/>
            <person name="Stajich J.E."/>
            <person name="Bonito G."/>
        </authorList>
    </citation>
    <scope>NUCLEOTIDE SEQUENCE</scope>
    <source>
        <strain evidence="2">NRRL 28262</strain>
    </source>
</reference>
<evidence type="ECO:0000313" key="2">
    <source>
        <dbReference type="EMBL" id="KAG0278346.1"/>
    </source>
</evidence>
<dbReference type="CDD" id="cd09917">
    <property type="entry name" value="F-box_SF"/>
    <property type="match status" value="1"/>
</dbReference>
<protein>
    <recommendedName>
        <fullName evidence="1">F-box domain-containing protein</fullName>
    </recommendedName>
</protein>
<dbReference type="Gene3D" id="1.20.1280.50">
    <property type="match status" value="1"/>
</dbReference>
<proteinExistence type="predicted"/>
<dbReference type="EMBL" id="JAAAIL010000203">
    <property type="protein sequence ID" value="KAG0278346.1"/>
    <property type="molecule type" value="Genomic_DNA"/>
</dbReference>
<dbReference type="InterPro" id="IPR032675">
    <property type="entry name" value="LRR_dom_sf"/>
</dbReference>
<feature type="domain" description="F-box" evidence="1">
    <location>
        <begin position="8"/>
        <end position="47"/>
    </location>
</feature>
<dbReference type="Proteomes" id="UP001194580">
    <property type="component" value="Unassembled WGS sequence"/>
</dbReference>
<dbReference type="SUPFAM" id="SSF81383">
    <property type="entry name" value="F-box domain"/>
    <property type="match status" value="1"/>
</dbReference>
<gene>
    <name evidence="2" type="ORF">BGZ95_004219</name>
</gene>
<evidence type="ECO:0000313" key="3">
    <source>
        <dbReference type="Proteomes" id="UP001194580"/>
    </source>
</evidence>
<dbReference type="Gene3D" id="3.80.10.10">
    <property type="entry name" value="Ribonuclease Inhibitor"/>
    <property type="match status" value="1"/>
</dbReference>
<keyword evidence="3" id="KW-1185">Reference proteome</keyword>
<dbReference type="InterPro" id="IPR001810">
    <property type="entry name" value="F-box_dom"/>
</dbReference>
<evidence type="ECO:0000259" key="1">
    <source>
        <dbReference type="Pfam" id="PF12937"/>
    </source>
</evidence>
<comment type="caution">
    <text evidence="2">The sequence shown here is derived from an EMBL/GenBank/DDBJ whole genome shotgun (WGS) entry which is preliminary data.</text>
</comment>
<organism evidence="2 3">
    <name type="scientific">Linnemannia exigua</name>
    <dbReference type="NCBI Taxonomy" id="604196"/>
    <lineage>
        <taxon>Eukaryota</taxon>
        <taxon>Fungi</taxon>
        <taxon>Fungi incertae sedis</taxon>
        <taxon>Mucoromycota</taxon>
        <taxon>Mortierellomycotina</taxon>
        <taxon>Mortierellomycetes</taxon>
        <taxon>Mortierellales</taxon>
        <taxon>Mortierellaceae</taxon>
        <taxon>Linnemannia</taxon>
    </lineage>
</organism>
<dbReference type="PANTHER" id="PTHR16134">
    <property type="entry name" value="F-BOX/TPR REPEAT PROTEIN POF3"/>
    <property type="match status" value="1"/>
</dbReference>
<dbReference type="SUPFAM" id="SSF52047">
    <property type="entry name" value="RNI-like"/>
    <property type="match status" value="1"/>
</dbReference>
<dbReference type="PANTHER" id="PTHR16134:SF119">
    <property type="entry name" value="AT02038P-RELATED"/>
    <property type="match status" value="1"/>
</dbReference>
<name>A0AAD4H938_9FUNG</name>
<dbReference type="InterPro" id="IPR036047">
    <property type="entry name" value="F-box-like_dom_sf"/>
</dbReference>
<sequence length="554" mass="63740">MNKALALPEILACIGSMLNDKDIISCMQVCKSWTVEFEPFLWRSFTLKQFDPTHKAGRPQLDQLLKNACYIRQLVIKHMDPAVQEFFMQCKQMEEVRFDAQKADEGDNMINIWKRFSEMIEDHGRLRKIVIDQTPWAMTDQVLETMERCQKLIVLETKDTEFNVARTQLYLRVCSKKLKRLSTWADDYYTPKFPEDLVFQEMRYLDICHATGMSMDLQLTWLSRCPNLISFRWESWTGQVNIDKLCDVLSGGSCPNLTALHLIVTLTDAEVAMVLDAAPRIEKLSLPRTGFGALSLIALRKHFSTLRDINLQFCSKVTSPMVQEILHTCANLQSISAEVLNHSDLIQQPWACRGLQMFDVGIDVVIDGDDSEAPMSKHKEVYERLAQLTELNYLSICSETQAEPYDRDPIKVSMEAGLAALETLKKLTFFSCKTLLDSSDPGEAFAVVEWMVGKWRRLETFEATRLISSMGAMGDEGSMVEPYATDILKDNGIRFTEYISDRGLDDEDGDFYEDGWTDYEEYESYDGYESDFTSYYDGYQYYEHYGPYSDDDDD</sequence>
<accession>A0AAD4H938</accession>
<dbReference type="Pfam" id="PF12937">
    <property type="entry name" value="F-box-like"/>
    <property type="match status" value="1"/>
</dbReference>